<dbReference type="GO" id="GO:0006817">
    <property type="term" value="P:phosphate ion transport"/>
    <property type="evidence" value="ECO:0007669"/>
    <property type="project" value="UniProtKB-KW"/>
</dbReference>
<comment type="similarity">
    <text evidence="2 10">Belongs to the binding-protein-dependent transport system permease family. CysTW subfamily.</text>
</comment>
<dbReference type="PROSITE" id="PS50928">
    <property type="entry name" value="ABC_TM1"/>
    <property type="match status" value="1"/>
</dbReference>
<dbReference type="Pfam" id="PF00528">
    <property type="entry name" value="BPD_transp_1"/>
    <property type="match status" value="1"/>
</dbReference>
<dbReference type="InterPro" id="IPR051124">
    <property type="entry name" value="Phosphate_Transport_Permease"/>
</dbReference>
<protein>
    <recommendedName>
        <fullName evidence="10">Phosphate transport system permease protein</fullName>
    </recommendedName>
</protein>
<dbReference type="NCBIfam" id="TIGR02138">
    <property type="entry name" value="phosphate_pstC"/>
    <property type="match status" value="1"/>
</dbReference>
<evidence type="ECO:0000256" key="5">
    <source>
        <dbReference type="ARBA" id="ARBA00022592"/>
    </source>
</evidence>
<comment type="function">
    <text evidence="10">Part of the binding-protein-dependent transport system for phosphate; probably responsible for the translocation of the substrate across the membrane.</text>
</comment>
<feature type="transmembrane region" description="Helical" evidence="9">
    <location>
        <begin position="273"/>
        <end position="293"/>
    </location>
</feature>
<dbReference type="InterPro" id="IPR011864">
    <property type="entry name" value="Phosphate_PstC"/>
</dbReference>
<dbReference type="InterPro" id="IPR035906">
    <property type="entry name" value="MetI-like_sf"/>
</dbReference>
<dbReference type="GO" id="GO:0005886">
    <property type="term" value="C:plasma membrane"/>
    <property type="evidence" value="ECO:0007669"/>
    <property type="project" value="UniProtKB-SubCell"/>
</dbReference>
<gene>
    <name evidence="12" type="primary">pstC</name>
    <name evidence="12" type="ORF">ENL39_05085</name>
</gene>
<dbReference type="CDD" id="cd06261">
    <property type="entry name" value="TM_PBP2"/>
    <property type="match status" value="1"/>
</dbReference>
<dbReference type="Proteomes" id="UP000886070">
    <property type="component" value="Unassembled WGS sequence"/>
</dbReference>
<evidence type="ECO:0000256" key="9">
    <source>
        <dbReference type="RuleBase" id="RU363032"/>
    </source>
</evidence>
<organism evidence="12">
    <name type="scientific">Aerophobetes bacterium</name>
    <dbReference type="NCBI Taxonomy" id="2030807"/>
    <lineage>
        <taxon>Bacteria</taxon>
        <taxon>Candidatus Aerophobota</taxon>
    </lineage>
</organism>
<evidence type="ECO:0000259" key="11">
    <source>
        <dbReference type="PROSITE" id="PS50928"/>
    </source>
</evidence>
<dbReference type="SUPFAM" id="SSF161098">
    <property type="entry name" value="MetI-like"/>
    <property type="match status" value="1"/>
</dbReference>
<evidence type="ECO:0000256" key="2">
    <source>
        <dbReference type="ARBA" id="ARBA00007069"/>
    </source>
</evidence>
<evidence type="ECO:0000313" key="12">
    <source>
        <dbReference type="EMBL" id="HHF98843.1"/>
    </source>
</evidence>
<dbReference type="AlphaFoldDB" id="A0A7V5HZL8"/>
<evidence type="ECO:0000256" key="6">
    <source>
        <dbReference type="ARBA" id="ARBA00022692"/>
    </source>
</evidence>
<evidence type="ECO:0000256" key="10">
    <source>
        <dbReference type="RuleBase" id="RU363054"/>
    </source>
</evidence>
<feature type="domain" description="ABC transmembrane type-1" evidence="11">
    <location>
        <begin position="79"/>
        <end position="294"/>
    </location>
</feature>
<evidence type="ECO:0000256" key="1">
    <source>
        <dbReference type="ARBA" id="ARBA00004651"/>
    </source>
</evidence>
<keyword evidence="4 10" id="KW-1003">Cell membrane</keyword>
<feature type="transmembrane region" description="Helical" evidence="9">
    <location>
        <begin position="73"/>
        <end position="103"/>
    </location>
</feature>
<evidence type="ECO:0000256" key="4">
    <source>
        <dbReference type="ARBA" id="ARBA00022475"/>
    </source>
</evidence>
<comment type="subcellular location">
    <subcellularLocation>
        <location evidence="1 9">Cell membrane</location>
        <topology evidence="1 9">Multi-pass membrane protein</topology>
    </subcellularLocation>
</comment>
<dbReference type="PANTHER" id="PTHR30425">
    <property type="entry name" value="PHOSPHATE TRANSPORT SYSTEM PERMEASE PROTEIN PST"/>
    <property type="match status" value="1"/>
</dbReference>
<dbReference type="PANTHER" id="PTHR30425:SF1">
    <property type="entry name" value="PHOSPHATE TRANSPORT SYSTEM PERMEASE PROTEIN PSTC"/>
    <property type="match status" value="1"/>
</dbReference>
<name>A0A7V5HZL8_UNCAE</name>
<dbReference type="GO" id="GO:0005315">
    <property type="term" value="F:phosphate transmembrane transporter activity"/>
    <property type="evidence" value="ECO:0007669"/>
    <property type="project" value="InterPro"/>
</dbReference>
<feature type="transmembrane region" description="Helical" evidence="9">
    <location>
        <begin position="27"/>
        <end position="53"/>
    </location>
</feature>
<comment type="caution">
    <text evidence="12">The sequence shown here is derived from an EMBL/GenBank/DDBJ whole genome shotgun (WGS) entry which is preliminary data.</text>
</comment>
<evidence type="ECO:0000256" key="3">
    <source>
        <dbReference type="ARBA" id="ARBA00022448"/>
    </source>
</evidence>
<comment type="caution">
    <text evidence="10">Lacks conserved residue(s) required for the propagation of feature annotation.</text>
</comment>
<evidence type="ECO:0000256" key="8">
    <source>
        <dbReference type="ARBA" id="ARBA00023136"/>
    </source>
</evidence>
<keyword evidence="6 9" id="KW-0812">Transmembrane</keyword>
<accession>A0A7V5HZL8</accession>
<keyword evidence="5 10" id="KW-0592">Phosphate transport</keyword>
<dbReference type="Gene3D" id="1.10.3720.10">
    <property type="entry name" value="MetI-like"/>
    <property type="match status" value="1"/>
</dbReference>
<evidence type="ECO:0000256" key="7">
    <source>
        <dbReference type="ARBA" id="ARBA00022989"/>
    </source>
</evidence>
<keyword evidence="8 9" id="KW-0472">Membrane</keyword>
<feature type="transmembrane region" description="Helical" evidence="9">
    <location>
        <begin position="123"/>
        <end position="144"/>
    </location>
</feature>
<reference evidence="12" key="1">
    <citation type="journal article" date="2020" name="mSystems">
        <title>Genome- and Community-Level Interaction Insights into Carbon Utilization and Element Cycling Functions of Hydrothermarchaeota in Hydrothermal Sediment.</title>
        <authorList>
            <person name="Zhou Z."/>
            <person name="Liu Y."/>
            <person name="Xu W."/>
            <person name="Pan J."/>
            <person name="Luo Z.H."/>
            <person name="Li M."/>
        </authorList>
    </citation>
    <scope>NUCLEOTIDE SEQUENCE [LARGE SCALE GENOMIC DNA]</scope>
    <source>
        <strain evidence="12">HyVt-92</strain>
    </source>
</reference>
<dbReference type="InterPro" id="IPR000515">
    <property type="entry name" value="MetI-like"/>
</dbReference>
<keyword evidence="3 9" id="KW-0813">Transport</keyword>
<dbReference type="EMBL" id="DRTT01000141">
    <property type="protein sequence ID" value="HHF98843.1"/>
    <property type="molecule type" value="Genomic_DNA"/>
</dbReference>
<feature type="transmembrane region" description="Helical" evidence="9">
    <location>
        <begin position="156"/>
        <end position="176"/>
    </location>
</feature>
<proteinExistence type="inferred from homology"/>
<sequence>MGIDYKETTDKSLKKISSSELIFRRVLYISAFILVVLVGAVFFSLLVSSFPSLKKLGIRFLFGKTWDPVKGEFGAFSFLVGTLLTSFLALLISLPFSLSISIFLGEYFSRGFFSSFLKSAVEILAGIPSVIYGFWGLFILVPVVRAFEIKLGIMPYGVGIFTASLVLSIMIIPYSATIGREVIQLVPSELKEAAFSLGATKFEVIRKVVLPYARSGILAGILLSLGRALGETMAVTMVIGNANILPDSIFSPSNTMASVIANEFAEATETLHLSSLIEVGLLLFIVTTIVNIIGRQIVKKVSIEV</sequence>
<keyword evidence="7 9" id="KW-1133">Transmembrane helix</keyword>